<organism evidence="1 2">
    <name type="scientific">Melastoma candidum</name>
    <dbReference type="NCBI Taxonomy" id="119954"/>
    <lineage>
        <taxon>Eukaryota</taxon>
        <taxon>Viridiplantae</taxon>
        <taxon>Streptophyta</taxon>
        <taxon>Embryophyta</taxon>
        <taxon>Tracheophyta</taxon>
        <taxon>Spermatophyta</taxon>
        <taxon>Magnoliopsida</taxon>
        <taxon>eudicotyledons</taxon>
        <taxon>Gunneridae</taxon>
        <taxon>Pentapetalae</taxon>
        <taxon>rosids</taxon>
        <taxon>malvids</taxon>
        <taxon>Myrtales</taxon>
        <taxon>Melastomataceae</taxon>
        <taxon>Melastomatoideae</taxon>
        <taxon>Melastomateae</taxon>
        <taxon>Melastoma</taxon>
    </lineage>
</organism>
<proteinExistence type="predicted"/>
<dbReference type="Proteomes" id="UP001057402">
    <property type="component" value="Chromosome 2"/>
</dbReference>
<protein>
    <submittedName>
        <fullName evidence="1">Uncharacterized protein</fullName>
    </submittedName>
</protein>
<keyword evidence="2" id="KW-1185">Reference proteome</keyword>
<gene>
    <name evidence="1" type="ORF">MLD38_003924</name>
</gene>
<dbReference type="EMBL" id="CM042881">
    <property type="protein sequence ID" value="KAI4385939.1"/>
    <property type="molecule type" value="Genomic_DNA"/>
</dbReference>
<evidence type="ECO:0000313" key="1">
    <source>
        <dbReference type="EMBL" id="KAI4385939.1"/>
    </source>
</evidence>
<evidence type="ECO:0000313" key="2">
    <source>
        <dbReference type="Proteomes" id="UP001057402"/>
    </source>
</evidence>
<comment type="caution">
    <text evidence="1">The sequence shown here is derived from an EMBL/GenBank/DDBJ whole genome shotgun (WGS) entry which is preliminary data.</text>
</comment>
<sequence>MMTVGFTQGISGIELVMTRLPDAQAGEVPVAYVIRLRGSSLTDKDVKEFIAQQVAPYKKLRRVRFVTTIPKTASGKIL</sequence>
<name>A0ACB9S7Y8_9MYRT</name>
<reference evidence="2" key="1">
    <citation type="journal article" date="2023" name="Front. Plant Sci.">
        <title>Chromosomal-level genome assembly of Melastoma candidum provides insights into trichome evolution.</title>
        <authorList>
            <person name="Zhong Y."/>
            <person name="Wu W."/>
            <person name="Sun C."/>
            <person name="Zou P."/>
            <person name="Liu Y."/>
            <person name="Dai S."/>
            <person name="Zhou R."/>
        </authorList>
    </citation>
    <scope>NUCLEOTIDE SEQUENCE [LARGE SCALE GENOMIC DNA]</scope>
</reference>
<accession>A0ACB9S7Y8</accession>